<name>A0AA92WE32_9BACT</name>
<evidence type="ECO:0000313" key="2">
    <source>
        <dbReference type="EMBL" id="RGX95161.1"/>
    </source>
</evidence>
<comment type="caution">
    <text evidence="2">The sequence shown here is derived from an EMBL/GenBank/DDBJ whole genome shotgun (WGS) entry which is preliminary data.</text>
</comment>
<keyword evidence="1" id="KW-1133">Transmembrane helix</keyword>
<gene>
    <name evidence="2" type="ORF">DXA63_07815</name>
</gene>
<reference evidence="2 3" key="1">
    <citation type="submission" date="2018-08" db="EMBL/GenBank/DDBJ databases">
        <title>A genome reference for cultivated species of the human gut microbiota.</title>
        <authorList>
            <person name="Zou Y."/>
            <person name="Xue W."/>
            <person name="Luo G."/>
        </authorList>
    </citation>
    <scope>NUCLEOTIDE SEQUENCE [LARGE SCALE GENOMIC DNA]</scope>
    <source>
        <strain evidence="2 3">OF03-3</strain>
    </source>
</reference>
<evidence type="ECO:0000256" key="1">
    <source>
        <dbReference type="SAM" id="Phobius"/>
    </source>
</evidence>
<dbReference type="EMBL" id="QSCI01000028">
    <property type="protein sequence ID" value="RGX95161.1"/>
    <property type="molecule type" value="Genomic_DNA"/>
</dbReference>
<proteinExistence type="predicted"/>
<sequence>MLPSSRGYVYLVGIGQVGVFSSVQEVEDSFANVQKALAVWIVINVFLYLGMFVCLELCFGRIFYFYNDRISFGRSSSFFDDAECVSSMIRKTDCCFFSFVVGKINIFRNLNIFTVRV</sequence>
<organism evidence="2 3">
    <name type="scientific">Segatella copri</name>
    <dbReference type="NCBI Taxonomy" id="165179"/>
    <lineage>
        <taxon>Bacteria</taxon>
        <taxon>Pseudomonadati</taxon>
        <taxon>Bacteroidota</taxon>
        <taxon>Bacteroidia</taxon>
        <taxon>Bacteroidales</taxon>
        <taxon>Prevotellaceae</taxon>
        <taxon>Segatella</taxon>
    </lineage>
</organism>
<dbReference type="Proteomes" id="UP000285604">
    <property type="component" value="Unassembled WGS sequence"/>
</dbReference>
<feature type="transmembrane region" description="Helical" evidence="1">
    <location>
        <begin position="36"/>
        <end position="64"/>
    </location>
</feature>
<dbReference type="AlphaFoldDB" id="A0AA92WE32"/>
<evidence type="ECO:0000313" key="3">
    <source>
        <dbReference type="Proteomes" id="UP000285604"/>
    </source>
</evidence>
<keyword evidence="1" id="KW-0472">Membrane</keyword>
<keyword evidence="1" id="KW-0812">Transmembrane</keyword>
<protein>
    <submittedName>
        <fullName evidence="2">Uncharacterized protein</fullName>
    </submittedName>
</protein>
<accession>A0AA92WE32</accession>